<dbReference type="EMBL" id="JASBAO010000001">
    <property type="protein sequence ID" value="MDI2089826.1"/>
    <property type="molecule type" value="Genomic_DNA"/>
</dbReference>
<comment type="caution">
    <text evidence="3">The sequence shown here is derived from an EMBL/GenBank/DDBJ whole genome shotgun (WGS) entry which is preliminary data.</text>
</comment>
<accession>A0ABT6PY88</accession>
<dbReference type="Gene3D" id="1.25.40.10">
    <property type="entry name" value="Tetratricopeptide repeat domain"/>
    <property type="match status" value="1"/>
</dbReference>
<evidence type="ECO:0000256" key="2">
    <source>
        <dbReference type="SAM" id="Phobius"/>
    </source>
</evidence>
<evidence type="ECO:0000313" key="4">
    <source>
        <dbReference type="Proteomes" id="UP001431634"/>
    </source>
</evidence>
<evidence type="ECO:0000313" key="3">
    <source>
        <dbReference type="EMBL" id="MDI2089826.1"/>
    </source>
</evidence>
<dbReference type="InterPro" id="IPR011990">
    <property type="entry name" value="TPR-like_helical_dom_sf"/>
</dbReference>
<dbReference type="Proteomes" id="UP001431634">
    <property type="component" value="Unassembled WGS sequence"/>
</dbReference>
<reference evidence="3" key="1">
    <citation type="submission" date="2023-05" db="EMBL/GenBank/DDBJ databases">
        <title>Whole genome sequence of Commensalibacter sp.</title>
        <authorList>
            <person name="Charoenyingcharoen P."/>
            <person name="Yukphan P."/>
        </authorList>
    </citation>
    <scope>NUCLEOTIDE SEQUENCE</scope>
    <source>
        <strain evidence="3">TBRC 16381</strain>
    </source>
</reference>
<name>A0ABT6PY88_9PROT</name>
<evidence type="ECO:0000256" key="1">
    <source>
        <dbReference type="ARBA" id="ARBA00022748"/>
    </source>
</evidence>
<keyword evidence="1" id="KW-0201">Cytochrome c-type biogenesis</keyword>
<dbReference type="SUPFAM" id="SSF48452">
    <property type="entry name" value="TPR-like"/>
    <property type="match status" value="1"/>
</dbReference>
<dbReference type="InterPro" id="IPR017560">
    <property type="entry name" value="Cyt_c_biogenesis_CcmI"/>
</dbReference>
<protein>
    <submittedName>
        <fullName evidence="3">C-type cytochrome biogenesis protein CcmI</fullName>
    </submittedName>
</protein>
<feature type="transmembrane region" description="Helical" evidence="2">
    <location>
        <begin position="88"/>
        <end position="111"/>
    </location>
</feature>
<proteinExistence type="predicted"/>
<keyword evidence="2" id="KW-1133">Transmembrane helix</keyword>
<gene>
    <name evidence="3" type="primary">ccmI</name>
    <name evidence="3" type="ORF">QJV27_00290</name>
</gene>
<sequence>MLWIVIIIFSLLCLLPCWVTLCKSPKTANAKQSALRVYQSQLNELNNDYNHGFILQGEYDQAKLEIQRRLLKADQRTPSISNLTDFSIGSFILTSMGILCIPMAAIGLYLVNGVPSLPAQPLQPRLAEQHSMEQQILPYLKQLREKLPTLALDDPKRIEGYILLGKIEASRGEIKAAITAWKEALQQRFNPNLAVQIAEMQCRLENTVSKDSADLFKQALSQAPKDAPWRELAEQRITQYEKLNSR</sequence>
<keyword evidence="4" id="KW-1185">Reference proteome</keyword>
<organism evidence="3 4">
    <name type="scientific">Commensalibacter oyaizuii</name>
    <dbReference type="NCBI Taxonomy" id="3043873"/>
    <lineage>
        <taxon>Bacteria</taxon>
        <taxon>Pseudomonadati</taxon>
        <taxon>Pseudomonadota</taxon>
        <taxon>Alphaproteobacteria</taxon>
        <taxon>Acetobacterales</taxon>
        <taxon>Acetobacteraceae</taxon>
    </lineage>
</organism>
<keyword evidence="2" id="KW-0472">Membrane</keyword>
<keyword evidence="2" id="KW-0812">Transmembrane</keyword>
<dbReference type="NCBIfam" id="TIGR03142">
    <property type="entry name" value="cytochro_ccmI"/>
    <property type="match status" value="1"/>
</dbReference>
<dbReference type="RefSeq" id="WP_281447001.1">
    <property type="nucleotide sequence ID" value="NZ_JASBAO010000001.1"/>
</dbReference>